<evidence type="ECO:0000313" key="4">
    <source>
        <dbReference type="Proteomes" id="UP000009131"/>
    </source>
</evidence>
<dbReference type="OrthoDB" id="1001765at2759"/>
<dbReference type="OMA" id="ECTYSFG"/>
<dbReference type="InterPro" id="IPR012347">
    <property type="entry name" value="Ferritin-like"/>
</dbReference>
<sequence>MRTASYVASASALGLALAAPLEKRQAAGALTDPDILNFALTLEHLEATFYAQGLANFSASDFPSAQVYANIQQISADEASHVQFLTSALSAAGASPFQACTYDFSSVTSATAMLATAQVLEGVGVSAYLGAAGSINNTDYLTAAGSILTVEARHNAYIRYSNGYSPFPAPYETPLSPNEVVTLAAPFLASCPSGSQLTLTGFPAIKVNTTAPAVGSPVALSVTNTSAIPSGSTVYCGIISGVGAPAFTTYANGQCDIPANTTAGQVYIVLSSSNTGIADGTTLAGPAVVELGTKNETATAGSSNSSSGGSSGGSSSGGSSSGSSTSGGLPRFTSQVGAVGLSLALGLVAALAM</sequence>
<dbReference type="eggNOG" id="ENOG502RXKA">
    <property type="taxonomic scope" value="Eukaryota"/>
</dbReference>
<dbReference type="HOGENOM" id="CLU_029630_0_0_1"/>
<evidence type="ECO:0000256" key="2">
    <source>
        <dbReference type="SAM" id="SignalP"/>
    </source>
</evidence>
<dbReference type="SUPFAM" id="SSF47240">
    <property type="entry name" value="Ferritin-like"/>
    <property type="match status" value="1"/>
</dbReference>
<dbReference type="InParanoid" id="G7DYN1"/>
<dbReference type="PANTHER" id="PTHR31694:SF26">
    <property type="entry name" value="OS05G0151100 PROTEIN"/>
    <property type="match status" value="1"/>
</dbReference>
<dbReference type="Pfam" id="PF13668">
    <property type="entry name" value="Ferritin_2"/>
    <property type="match status" value="1"/>
</dbReference>
<gene>
    <name evidence="3" type="primary">Mo02348</name>
    <name evidence="3" type="ORF">E5Q_02348</name>
</gene>
<accession>G7DYN1</accession>
<dbReference type="PANTHER" id="PTHR31694">
    <property type="entry name" value="DESICCATION-LIKE PROTEIN"/>
    <property type="match status" value="1"/>
</dbReference>
<proteinExistence type="predicted"/>
<keyword evidence="2" id="KW-0732">Signal</keyword>
<keyword evidence="4" id="KW-1185">Reference proteome</keyword>
<reference evidence="3 4" key="1">
    <citation type="journal article" date="2011" name="J. Gen. Appl. Microbiol.">
        <title>Draft genome sequencing of the enigmatic basidiomycete Mixia osmundae.</title>
        <authorList>
            <person name="Nishida H."/>
            <person name="Nagatsuka Y."/>
            <person name="Sugiyama J."/>
        </authorList>
    </citation>
    <scope>NUCLEOTIDE SEQUENCE [LARGE SCALE GENOMIC DNA]</scope>
    <source>
        <strain evidence="4">CBS 9802 / IAM 14324 / JCM 22182 / KY 12970</strain>
    </source>
</reference>
<dbReference type="CDD" id="cd00657">
    <property type="entry name" value="Ferritin_like"/>
    <property type="match status" value="1"/>
</dbReference>
<evidence type="ECO:0000256" key="1">
    <source>
        <dbReference type="SAM" id="MobiDB-lite"/>
    </source>
</evidence>
<feature type="region of interest" description="Disordered" evidence="1">
    <location>
        <begin position="297"/>
        <end position="328"/>
    </location>
</feature>
<feature type="chain" id="PRO_5009955643" description="Ferritin-like domain-containing protein" evidence="2">
    <location>
        <begin position="19"/>
        <end position="353"/>
    </location>
</feature>
<protein>
    <recommendedName>
        <fullName evidence="5">Ferritin-like domain-containing protein</fullName>
    </recommendedName>
</protein>
<dbReference type="RefSeq" id="XP_014569716.1">
    <property type="nucleotide sequence ID" value="XM_014714230.1"/>
</dbReference>
<dbReference type="InterPro" id="IPR052965">
    <property type="entry name" value="Pigment-catalase-like"/>
</dbReference>
<dbReference type="InterPro" id="IPR009078">
    <property type="entry name" value="Ferritin-like_SF"/>
</dbReference>
<dbReference type="Proteomes" id="UP000009131">
    <property type="component" value="Unassembled WGS sequence"/>
</dbReference>
<evidence type="ECO:0008006" key="5">
    <source>
        <dbReference type="Google" id="ProtNLM"/>
    </source>
</evidence>
<dbReference type="Gene3D" id="1.20.1260.10">
    <property type="match status" value="1"/>
</dbReference>
<feature type="compositionally biased region" description="Gly residues" evidence="1">
    <location>
        <begin position="309"/>
        <end position="320"/>
    </location>
</feature>
<evidence type="ECO:0000313" key="3">
    <source>
        <dbReference type="EMBL" id="GAA95691.1"/>
    </source>
</evidence>
<organism evidence="3 4">
    <name type="scientific">Mixia osmundae (strain CBS 9802 / IAM 14324 / JCM 22182 / KY 12970)</name>
    <dbReference type="NCBI Taxonomy" id="764103"/>
    <lineage>
        <taxon>Eukaryota</taxon>
        <taxon>Fungi</taxon>
        <taxon>Dikarya</taxon>
        <taxon>Basidiomycota</taxon>
        <taxon>Pucciniomycotina</taxon>
        <taxon>Mixiomycetes</taxon>
        <taxon>Mixiales</taxon>
        <taxon>Mixiaceae</taxon>
        <taxon>Mixia</taxon>
    </lineage>
</organism>
<dbReference type="EMBL" id="BABT02000062">
    <property type="protein sequence ID" value="GAA95691.1"/>
    <property type="molecule type" value="Genomic_DNA"/>
</dbReference>
<dbReference type="STRING" id="764103.G7DYN1"/>
<name>G7DYN1_MIXOS</name>
<comment type="caution">
    <text evidence="3">The sequence shown here is derived from an EMBL/GenBank/DDBJ whole genome shotgun (WGS) entry which is preliminary data.</text>
</comment>
<feature type="signal peptide" evidence="2">
    <location>
        <begin position="1"/>
        <end position="18"/>
    </location>
</feature>
<reference evidence="3 4" key="2">
    <citation type="journal article" date="2012" name="Open Biol.">
        <title>Characteristics of nucleosomes and linker DNA regions on the genome of the basidiomycete Mixia osmundae revealed by mono- and dinucleosome mapping.</title>
        <authorList>
            <person name="Nishida H."/>
            <person name="Kondo S."/>
            <person name="Matsumoto T."/>
            <person name="Suzuki Y."/>
            <person name="Yoshikawa H."/>
            <person name="Taylor T.D."/>
            <person name="Sugiyama J."/>
        </authorList>
    </citation>
    <scope>NUCLEOTIDE SEQUENCE [LARGE SCALE GENOMIC DNA]</scope>
    <source>
        <strain evidence="4">CBS 9802 / IAM 14324 / JCM 22182 / KY 12970</strain>
    </source>
</reference>
<dbReference type="AlphaFoldDB" id="G7DYN1"/>